<dbReference type="InterPro" id="IPR000086">
    <property type="entry name" value="NUDIX_hydrolase_dom"/>
</dbReference>
<name>A0A9X3PL36_9ACTN</name>
<protein>
    <submittedName>
        <fullName evidence="9">8-oxo-dGTP pyrophosphatase MutT (NUDIX family)</fullName>
    </submittedName>
    <submittedName>
        <fullName evidence="8">NUDIX hydrolase</fullName>
    </submittedName>
</protein>
<dbReference type="PANTHER" id="PTHR43046">
    <property type="entry name" value="GDP-MANNOSE MANNOSYL HYDROLASE"/>
    <property type="match status" value="1"/>
</dbReference>
<evidence type="ECO:0000256" key="4">
    <source>
        <dbReference type="ARBA" id="ARBA00022842"/>
    </source>
</evidence>
<feature type="compositionally biased region" description="Basic and acidic residues" evidence="6">
    <location>
        <begin position="265"/>
        <end position="278"/>
    </location>
</feature>
<evidence type="ECO:0000256" key="2">
    <source>
        <dbReference type="ARBA" id="ARBA00005582"/>
    </source>
</evidence>
<dbReference type="SUPFAM" id="SSF55811">
    <property type="entry name" value="Nudix"/>
    <property type="match status" value="1"/>
</dbReference>
<keyword evidence="3 5" id="KW-0378">Hydrolase</keyword>
<feature type="compositionally biased region" description="Basic residues" evidence="6">
    <location>
        <begin position="281"/>
        <end position="293"/>
    </location>
</feature>
<dbReference type="PANTHER" id="PTHR43046:SF12">
    <property type="entry name" value="GDP-MANNOSE MANNOSYL HYDROLASE"/>
    <property type="match status" value="1"/>
</dbReference>
<reference evidence="9 11" key="2">
    <citation type="submission" date="2023-07" db="EMBL/GenBank/DDBJ databases">
        <title>Sequencing the genomes of 1000 actinobacteria strains.</title>
        <authorList>
            <person name="Klenk H.-P."/>
        </authorList>
    </citation>
    <scope>NUCLEOTIDE SEQUENCE [LARGE SCALE GENOMIC DNA]</scope>
    <source>
        <strain evidence="9 11">DSM 44724</strain>
    </source>
</reference>
<dbReference type="EMBL" id="JAVDYD010000001">
    <property type="protein sequence ID" value="MDR7337626.1"/>
    <property type="molecule type" value="Genomic_DNA"/>
</dbReference>
<evidence type="ECO:0000256" key="5">
    <source>
        <dbReference type="RuleBase" id="RU003476"/>
    </source>
</evidence>
<evidence type="ECO:0000313" key="9">
    <source>
        <dbReference type="EMBL" id="MDR7337626.1"/>
    </source>
</evidence>
<dbReference type="PRINTS" id="PR00502">
    <property type="entry name" value="NUDIXFAMILY"/>
</dbReference>
<evidence type="ECO:0000259" key="7">
    <source>
        <dbReference type="PROSITE" id="PS51462"/>
    </source>
</evidence>
<sequence length="293" mass="32675">MTRDGWMPPEEWLALRPKVVASAGALLTDASGRVLVVKPNYRDYWLFVGGQLDAGETPEQACRREVKEEIGLDVEIGRLLVVDWTPPTPERSLPMIVFIFEGGTIEPDRITLDGHELDEFRFVPAEAALTLLSANDQRRLPIAVEARSTGTTRYLSSSLSLKLALGQDRLDHGDDRYRHCSPRARIDPVPAPEQEDREYERCAHDEDQPADDADDERRSKHPPLGQEPGKEDFPSEKPCGDVQQPGRGDEQPDGHHGVSRAELAAPRRQEGPDAEGQHRPAQGHRPVHVHQGL</sequence>
<dbReference type="Proteomes" id="UP001145799">
    <property type="component" value="Unassembled WGS sequence"/>
</dbReference>
<dbReference type="Proteomes" id="UP001183604">
    <property type="component" value="Unassembled WGS sequence"/>
</dbReference>
<evidence type="ECO:0000313" key="10">
    <source>
        <dbReference type="Proteomes" id="UP001145799"/>
    </source>
</evidence>
<dbReference type="PROSITE" id="PS00893">
    <property type="entry name" value="NUDIX_BOX"/>
    <property type="match status" value="1"/>
</dbReference>
<evidence type="ECO:0000256" key="3">
    <source>
        <dbReference type="ARBA" id="ARBA00022801"/>
    </source>
</evidence>
<evidence type="ECO:0000256" key="1">
    <source>
        <dbReference type="ARBA" id="ARBA00001946"/>
    </source>
</evidence>
<organism evidence="8 10">
    <name type="scientific">Glycomyces lechevalierae</name>
    <dbReference type="NCBI Taxonomy" id="256034"/>
    <lineage>
        <taxon>Bacteria</taxon>
        <taxon>Bacillati</taxon>
        <taxon>Actinomycetota</taxon>
        <taxon>Actinomycetes</taxon>
        <taxon>Glycomycetales</taxon>
        <taxon>Glycomycetaceae</taxon>
        <taxon>Glycomyces</taxon>
    </lineage>
</organism>
<dbReference type="GO" id="GO:0016787">
    <property type="term" value="F:hydrolase activity"/>
    <property type="evidence" value="ECO:0007669"/>
    <property type="project" value="UniProtKB-KW"/>
</dbReference>
<keyword evidence="11" id="KW-1185">Reference proteome</keyword>
<evidence type="ECO:0000256" key="6">
    <source>
        <dbReference type="SAM" id="MobiDB-lite"/>
    </source>
</evidence>
<dbReference type="EMBL" id="JAPZVQ010000003">
    <property type="protein sequence ID" value="MDA1384922.1"/>
    <property type="molecule type" value="Genomic_DNA"/>
</dbReference>
<dbReference type="Gene3D" id="3.90.79.10">
    <property type="entry name" value="Nucleoside Triphosphate Pyrophosphohydrolase"/>
    <property type="match status" value="1"/>
</dbReference>
<dbReference type="RefSeq" id="WP_270121385.1">
    <property type="nucleotide sequence ID" value="NZ_BAAAOM010000002.1"/>
</dbReference>
<dbReference type="InterPro" id="IPR015797">
    <property type="entry name" value="NUDIX_hydrolase-like_dom_sf"/>
</dbReference>
<dbReference type="AlphaFoldDB" id="A0A9X3PL36"/>
<reference evidence="8" key="1">
    <citation type="submission" date="2022-12" db="EMBL/GenBank/DDBJ databases">
        <title>Gycomyces niveus sp.nov., a novel actinomycete isolated from soil in Shouguang.</title>
        <authorList>
            <person name="Yang X."/>
        </authorList>
    </citation>
    <scope>NUCLEOTIDE SEQUENCE</scope>
    <source>
        <strain evidence="8">DSM 44724</strain>
    </source>
</reference>
<dbReference type="InterPro" id="IPR020476">
    <property type="entry name" value="Nudix_hydrolase"/>
</dbReference>
<comment type="cofactor">
    <cofactor evidence="1">
        <name>Mg(2+)</name>
        <dbReference type="ChEBI" id="CHEBI:18420"/>
    </cofactor>
</comment>
<evidence type="ECO:0000313" key="8">
    <source>
        <dbReference type="EMBL" id="MDA1384922.1"/>
    </source>
</evidence>
<comment type="similarity">
    <text evidence="2 5">Belongs to the Nudix hydrolase family.</text>
</comment>
<dbReference type="CDD" id="cd18876">
    <property type="entry name" value="NUDIX_Hydrolase"/>
    <property type="match status" value="1"/>
</dbReference>
<feature type="region of interest" description="Disordered" evidence="6">
    <location>
        <begin position="171"/>
        <end position="293"/>
    </location>
</feature>
<feature type="compositionally biased region" description="Basic and acidic residues" evidence="6">
    <location>
        <begin position="247"/>
        <end position="256"/>
    </location>
</feature>
<dbReference type="Pfam" id="PF00293">
    <property type="entry name" value="NUDIX"/>
    <property type="match status" value="1"/>
</dbReference>
<comment type="caution">
    <text evidence="8">The sequence shown here is derived from an EMBL/GenBank/DDBJ whole genome shotgun (WGS) entry which is preliminary data.</text>
</comment>
<dbReference type="PROSITE" id="PS51462">
    <property type="entry name" value="NUDIX"/>
    <property type="match status" value="1"/>
</dbReference>
<evidence type="ECO:0000313" key="11">
    <source>
        <dbReference type="Proteomes" id="UP001183604"/>
    </source>
</evidence>
<dbReference type="InterPro" id="IPR020084">
    <property type="entry name" value="NUDIX_hydrolase_CS"/>
</dbReference>
<proteinExistence type="inferred from homology"/>
<feature type="compositionally biased region" description="Basic and acidic residues" evidence="6">
    <location>
        <begin position="228"/>
        <end position="239"/>
    </location>
</feature>
<gene>
    <name evidence="9" type="ORF">J2S69_001345</name>
    <name evidence="8" type="ORF">O2L01_08000</name>
</gene>
<keyword evidence="4" id="KW-0460">Magnesium</keyword>
<accession>A0A9X3PL36</accession>
<feature type="compositionally biased region" description="Basic and acidic residues" evidence="6">
    <location>
        <begin position="198"/>
        <end position="207"/>
    </location>
</feature>
<feature type="domain" description="Nudix hydrolase" evidence="7">
    <location>
        <begin position="17"/>
        <end position="145"/>
    </location>
</feature>